<dbReference type="Pfam" id="PF12852">
    <property type="entry name" value="Cupin_6"/>
    <property type="match status" value="1"/>
</dbReference>
<dbReference type="EMBL" id="BIMR01000123">
    <property type="protein sequence ID" value="GCE76697.1"/>
    <property type="molecule type" value="Genomic_DNA"/>
</dbReference>
<evidence type="ECO:0000313" key="5">
    <source>
        <dbReference type="EMBL" id="GCE76697.1"/>
    </source>
</evidence>
<dbReference type="OrthoDB" id="241790at2"/>
<dbReference type="InterPro" id="IPR018060">
    <property type="entry name" value="HTH_AraC"/>
</dbReference>
<dbReference type="Proteomes" id="UP000289954">
    <property type="component" value="Unassembled WGS sequence"/>
</dbReference>
<dbReference type="Pfam" id="PF12833">
    <property type="entry name" value="HTH_18"/>
    <property type="match status" value="1"/>
</dbReference>
<dbReference type="Gene3D" id="1.10.10.60">
    <property type="entry name" value="Homeodomain-like"/>
    <property type="match status" value="1"/>
</dbReference>
<gene>
    <name evidence="5" type="ORF">CBZ_17530</name>
</gene>
<evidence type="ECO:0000256" key="1">
    <source>
        <dbReference type="ARBA" id="ARBA00023015"/>
    </source>
</evidence>
<comment type="caution">
    <text evidence="5">The sequence shown here is derived from an EMBL/GenBank/DDBJ whole genome shotgun (WGS) entry which is preliminary data.</text>
</comment>
<dbReference type="PANTHER" id="PTHR46796">
    <property type="entry name" value="HTH-TYPE TRANSCRIPTIONAL ACTIVATOR RHAS-RELATED"/>
    <property type="match status" value="1"/>
</dbReference>
<organism evidence="5 6">
    <name type="scientific">Cellulomonas biazotea</name>
    <dbReference type="NCBI Taxonomy" id="1709"/>
    <lineage>
        <taxon>Bacteria</taxon>
        <taxon>Bacillati</taxon>
        <taxon>Actinomycetota</taxon>
        <taxon>Actinomycetes</taxon>
        <taxon>Micrococcales</taxon>
        <taxon>Cellulomonadaceae</taxon>
        <taxon>Cellulomonas</taxon>
    </lineage>
</organism>
<keyword evidence="2" id="KW-0238">DNA-binding</keyword>
<dbReference type="InterPro" id="IPR032783">
    <property type="entry name" value="AraC_lig"/>
</dbReference>
<dbReference type="PROSITE" id="PS00041">
    <property type="entry name" value="HTH_ARAC_FAMILY_1"/>
    <property type="match status" value="1"/>
</dbReference>
<dbReference type="GO" id="GO:0043565">
    <property type="term" value="F:sequence-specific DNA binding"/>
    <property type="evidence" value="ECO:0007669"/>
    <property type="project" value="InterPro"/>
</dbReference>
<evidence type="ECO:0000259" key="4">
    <source>
        <dbReference type="PROSITE" id="PS01124"/>
    </source>
</evidence>
<accession>A0A402DRF6</accession>
<dbReference type="InterPro" id="IPR050204">
    <property type="entry name" value="AraC_XylS_family_regulators"/>
</dbReference>
<dbReference type="RefSeq" id="WP_130781299.1">
    <property type="nucleotide sequence ID" value="NZ_BIMR01000123.1"/>
</dbReference>
<dbReference type="SMART" id="SM00342">
    <property type="entry name" value="HTH_ARAC"/>
    <property type="match status" value="1"/>
</dbReference>
<keyword evidence="1" id="KW-0805">Transcription regulation</keyword>
<dbReference type="PANTHER" id="PTHR46796:SF7">
    <property type="entry name" value="ARAC FAMILY TRANSCRIPTIONAL REGULATOR"/>
    <property type="match status" value="1"/>
</dbReference>
<feature type="domain" description="HTH araC/xylS-type" evidence="4">
    <location>
        <begin position="218"/>
        <end position="315"/>
    </location>
</feature>
<evidence type="ECO:0000313" key="6">
    <source>
        <dbReference type="Proteomes" id="UP000289954"/>
    </source>
</evidence>
<keyword evidence="6" id="KW-1185">Reference proteome</keyword>
<proteinExistence type="predicted"/>
<name>A0A402DRF6_9CELL</name>
<dbReference type="InterPro" id="IPR009057">
    <property type="entry name" value="Homeodomain-like_sf"/>
</dbReference>
<dbReference type="InterPro" id="IPR018062">
    <property type="entry name" value="HTH_AraC-typ_CS"/>
</dbReference>
<evidence type="ECO:0000256" key="2">
    <source>
        <dbReference type="ARBA" id="ARBA00023125"/>
    </source>
</evidence>
<reference evidence="5 6" key="1">
    <citation type="submission" date="2019-01" db="EMBL/GenBank/DDBJ databases">
        <title>Draft genome sequence of Cellulomonas takizawaensis strain TKZ-21.</title>
        <authorList>
            <person name="Yamamura H."/>
            <person name="Hayashi T."/>
            <person name="Hamada M."/>
            <person name="Serisawa Y."/>
            <person name="Matsuyama K."/>
            <person name="Nakagawa Y."/>
            <person name="Otoguro M."/>
            <person name="Yanagida F."/>
            <person name="Hayakawa M."/>
        </authorList>
    </citation>
    <scope>NUCLEOTIDE SEQUENCE [LARGE SCALE GENOMIC DNA]</scope>
    <source>
        <strain evidence="5 6">NBRC12680</strain>
    </source>
</reference>
<keyword evidence="3" id="KW-0804">Transcription</keyword>
<dbReference type="SUPFAM" id="SSF46689">
    <property type="entry name" value="Homeodomain-like"/>
    <property type="match status" value="2"/>
</dbReference>
<dbReference type="GO" id="GO:0003700">
    <property type="term" value="F:DNA-binding transcription factor activity"/>
    <property type="evidence" value="ECO:0007669"/>
    <property type="project" value="InterPro"/>
</dbReference>
<protein>
    <submittedName>
        <fullName evidence="5">AraC family transcriptional regulator</fullName>
    </submittedName>
</protein>
<dbReference type="AlphaFoldDB" id="A0A402DRF6"/>
<evidence type="ECO:0000256" key="3">
    <source>
        <dbReference type="ARBA" id="ARBA00023163"/>
    </source>
</evidence>
<dbReference type="PROSITE" id="PS01124">
    <property type="entry name" value="HTH_ARAC_FAMILY_2"/>
    <property type="match status" value="1"/>
</dbReference>
<sequence length="321" mass="33699">MTVVVEPPWTSVDPVGEALHRLRVTGFFYCHTEATGPWAVDMPAFGECLSFHVVAAGECWVEVAGAPPVRLTAGDLALVPHGRGHVLRSAPGVPSMGRVDELPQEYVTDHYSVLRHDGGGPRTDLVCGVLSVDGPASRLLLALLPPVVHVPADDAGAAPWIAGTLGLMAAELAGARPGGEAVTTRLADILVIQAIRAWIDAQSTTTGWLGALRDPHVGTAVAAVHRNPAHPWTVATLAREATMSRSAFAARFTEVVGVPAMQYVTSWRMHVATDLLTAGEPVARVATATGYESEAAFSRAYRRETGRAPGAVRRSGPPAGA</sequence>